<evidence type="ECO:0000259" key="6">
    <source>
        <dbReference type="PROSITE" id="PS50808"/>
    </source>
</evidence>
<dbReference type="InterPro" id="IPR036236">
    <property type="entry name" value="Znf_C2H2_sf"/>
</dbReference>
<evidence type="ECO:0000256" key="5">
    <source>
        <dbReference type="SAM" id="MobiDB-lite"/>
    </source>
</evidence>
<reference evidence="7 8" key="1">
    <citation type="submission" date="2023-01" db="EMBL/GenBank/DDBJ databases">
        <authorList>
            <person name="Kreplak J."/>
        </authorList>
    </citation>
    <scope>NUCLEOTIDE SEQUENCE [LARGE SCALE GENOMIC DNA]</scope>
</reference>
<dbReference type="SUPFAM" id="SSF57667">
    <property type="entry name" value="beta-beta-alpha zinc fingers"/>
    <property type="match status" value="1"/>
</dbReference>
<evidence type="ECO:0000256" key="2">
    <source>
        <dbReference type="ARBA" id="ARBA00022771"/>
    </source>
</evidence>
<sequence>MTIDKKVNSVAGSDASFSENQSQNSPLTPTTNQPQTIDLDKQEGDNVQYKKKRKVREEDDSKVGDSNAGDSGKQKSSMPKSWVWDQFTRDESGTRAKCNWCTKSYADDSHKNGTSNLNNHLMHQCKIFPNMFLILVKPLLAFKKALKEIVMHLLVSTSMLNCVDEL</sequence>
<feature type="domain" description="BED-type" evidence="6">
    <location>
        <begin position="78"/>
        <end position="132"/>
    </location>
</feature>
<keyword evidence="8" id="KW-1185">Reference proteome</keyword>
<dbReference type="PROSITE" id="PS50808">
    <property type="entry name" value="ZF_BED"/>
    <property type="match status" value="1"/>
</dbReference>
<dbReference type="GO" id="GO:0008270">
    <property type="term" value="F:zinc ion binding"/>
    <property type="evidence" value="ECO:0007669"/>
    <property type="project" value="UniProtKB-KW"/>
</dbReference>
<name>A0AAV0YWJ7_VICFA</name>
<keyword evidence="3" id="KW-0862">Zinc</keyword>
<protein>
    <recommendedName>
        <fullName evidence="6">BED-type domain-containing protein</fullName>
    </recommendedName>
</protein>
<feature type="region of interest" description="Disordered" evidence="5">
    <location>
        <begin position="1"/>
        <end position="82"/>
    </location>
</feature>
<dbReference type="Proteomes" id="UP001157006">
    <property type="component" value="Chromosome 1L"/>
</dbReference>
<evidence type="ECO:0000256" key="1">
    <source>
        <dbReference type="ARBA" id="ARBA00022723"/>
    </source>
</evidence>
<gene>
    <name evidence="7" type="ORF">VFH_I346040</name>
</gene>
<dbReference type="PANTHER" id="PTHR34396:SF27">
    <property type="entry name" value="OS08G0208700 PROTEIN"/>
    <property type="match status" value="1"/>
</dbReference>
<dbReference type="GO" id="GO:0006357">
    <property type="term" value="P:regulation of transcription by RNA polymerase II"/>
    <property type="evidence" value="ECO:0007669"/>
    <property type="project" value="TreeGrafter"/>
</dbReference>
<dbReference type="GO" id="GO:1990837">
    <property type="term" value="F:sequence-specific double-stranded DNA binding"/>
    <property type="evidence" value="ECO:0007669"/>
    <property type="project" value="TreeGrafter"/>
</dbReference>
<keyword evidence="2 4" id="KW-0863">Zinc-finger</keyword>
<evidence type="ECO:0000256" key="3">
    <source>
        <dbReference type="ARBA" id="ARBA00022833"/>
    </source>
</evidence>
<dbReference type="AlphaFoldDB" id="A0AAV0YWJ7"/>
<dbReference type="InterPro" id="IPR053031">
    <property type="entry name" value="Cuticle_assoc_protein"/>
</dbReference>
<keyword evidence="1" id="KW-0479">Metal-binding</keyword>
<dbReference type="InterPro" id="IPR003656">
    <property type="entry name" value="Znf_BED"/>
</dbReference>
<organism evidence="7 8">
    <name type="scientific">Vicia faba</name>
    <name type="common">Broad bean</name>
    <name type="synonym">Faba vulgaris</name>
    <dbReference type="NCBI Taxonomy" id="3906"/>
    <lineage>
        <taxon>Eukaryota</taxon>
        <taxon>Viridiplantae</taxon>
        <taxon>Streptophyta</taxon>
        <taxon>Embryophyta</taxon>
        <taxon>Tracheophyta</taxon>
        <taxon>Spermatophyta</taxon>
        <taxon>Magnoliopsida</taxon>
        <taxon>eudicotyledons</taxon>
        <taxon>Gunneridae</taxon>
        <taxon>Pentapetalae</taxon>
        <taxon>rosids</taxon>
        <taxon>fabids</taxon>
        <taxon>Fabales</taxon>
        <taxon>Fabaceae</taxon>
        <taxon>Papilionoideae</taxon>
        <taxon>50 kb inversion clade</taxon>
        <taxon>NPAAA clade</taxon>
        <taxon>Hologalegina</taxon>
        <taxon>IRL clade</taxon>
        <taxon>Fabeae</taxon>
        <taxon>Vicia</taxon>
    </lineage>
</organism>
<dbReference type="PANTHER" id="PTHR34396">
    <property type="entry name" value="OS03G0264950 PROTEIN-RELATED"/>
    <property type="match status" value="1"/>
</dbReference>
<evidence type="ECO:0000256" key="4">
    <source>
        <dbReference type="PROSITE-ProRule" id="PRU00027"/>
    </source>
</evidence>
<dbReference type="EMBL" id="OX451736">
    <property type="protein sequence ID" value="CAI8588407.1"/>
    <property type="molecule type" value="Genomic_DNA"/>
</dbReference>
<evidence type="ECO:0000313" key="8">
    <source>
        <dbReference type="Proteomes" id="UP001157006"/>
    </source>
</evidence>
<dbReference type="GO" id="GO:0005634">
    <property type="term" value="C:nucleus"/>
    <property type="evidence" value="ECO:0007669"/>
    <property type="project" value="TreeGrafter"/>
</dbReference>
<proteinExistence type="predicted"/>
<evidence type="ECO:0000313" key="7">
    <source>
        <dbReference type="EMBL" id="CAI8588407.1"/>
    </source>
</evidence>
<feature type="compositionally biased region" description="Polar residues" evidence="5">
    <location>
        <begin position="15"/>
        <end position="36"/>
    </location>
</feature>
<dbReference type="Pfam" id="PF02892">
    <property type="entry name" value="zf-BED"/>
    <property type="match status" value="1"/>
</dbReference>
<dbReference type="SMART" id="SM00614">
    <property type="entry name" value="ZnF_BED"/>
    <property type="match status" value="1"/>
</dbReference>
<accession>A0AAV0YWJ7</accession>